<evidence type="ECO:0000256" key="1">
    <source>
        <dbReference type="SAM" id="Phobius"/>
    </source>
</evidence>
<dbReference type="InterPro" id="IPR037185">
    <property type="entry name" value="EmrE-like"/>
</dbReference>
<reference evidence="2 3" key="1">
    <citation type="journal article" date="2016" name="Nat. Commun.">
        <title>Thousands of microbial genomes shed light on interconnected biogeochemical processes in an aquifer system.</title>
        <authorList>
            <person name="Anantharaman K."/>
            <person name="Brown C.T."/>
            <person name="Hug L.A."/>
            <person name="Sharon I."/>
            <person name="Castelle C.J."/>
            <person name="Probst A.J."/>
            <person name="Thomas B.C."/>
            <person name="Singh A."/>
            <person name="Wilkins M.J."/>
            <person name="Karaoz U."/>
            <person name="Brodie E.L."/>
            <person name="Williams K.H."/>
            <person name="Hubbard S.S."/>
            <person name="Banfield J.F."/>
        </authorList>
    </citation>
    <scope>NUCLEOTIDE SEQUENCE [LARGE SCALE GENOMIC DNA]</scope>
</reference>
<feature type="transmembrane region" description="Helical" evidence="1">
    <location>
        <begin position="68"/>
        <end position="88"/>
    </location>
</feature>
<gene>
    <name evidence="2" type="ORF">A2856_02915</name>
</gene>
<comment type="caution">
    <text evidence="2">The sequence shown here is derived from an EMBL/GenBank/DDBJ whole genome shotgun (WGS) entry which is preliminary data.</text>
</comment>
<evidence type="ECO:0008006" key="4">
    <source>
        <dbReference type="Google" id="ProtNLM"/>
    </source>
</evidence>
<keyword evidence="1" id="KW-0472">Membrane</keyword>
<dbReference type="STRING" id="1802385.A2856_02915"/>
<sequence length="113" mass="11940">MSVPVLLAVVAQLFFSVGDLLKRLSSGGKEFGPALFKDPAYLAGVVLLPAVGYLVLLYVFTRLELSRTIPILGMSAVILSVALGALVLKEQVSGWNLAGVALAVVAIYLVQLR</sequence>
<dbReference type="EMBL" id="MGDT01000006">
    <property type="protein sequence ID" value="OGL66691.1"/>
    <property type="molecule type" value="Genomic_DNA"/>
</dbReference>
<proteinExistence type="predicted"/>
<dbReference type="AlphaFoldDB" id="A0A1F7TL41"/>
<organism evidence="2 3">
    <name type="scientific">Candidatus Uhrbacteria bacterium RIFCSPHIGHO2_01_FULL_63_20</name>
    <dbReference type="NCBI Taxonomy" id="1802385"/>
    <lineage>
        <taxon>Bacteria</taxon>
        <taxon>Candidatus Uhriibacteriota</taxon>
    </lineage>
</organism>
<name>A0A1F7TL41_9BACT</name>
<accession>A0A1F7TL41</accession>
<dbReference type="SUPFAM" id="SSF103481">
    <property type="entry name" value="Multidrug resistance efflux transporter EmrE"/>
    <property type="match status" value="1"/>
</dbReference>
<evidence type="ECO:0000313" key="2">
    <source>
        <dbReference type="EMBL" id="OGL66691.1"/>
    </source>
</evidence>
<protein>
    <recommendedName>
        <fullName evidence="4">EamA domain-containing protein</fullName>
    </recommendedName>
</protein>
<keyword evidence="1" id="KW-1133">Transmembrane helix</keyword>
<evidence type="ECO:0000313" key="3">
    <source>
        <dbReference type="Proteomes" id="UP000177885"/>
    </source>
</evidence>
<feature type="transmembrane region" description="Helical" evidence="1">
    <location>
        <begin position="40"/>
        <end position="61"/>
    </location>
</feature>
<keyword evidence="1" id="KW-0812">Transmembrane</keyword>
<feature type="transmembrane region" description="Helical" evidence="1">
    <location>
        <begin position="94"/>
        <end position="112"/>
    </location>
</feature>
<dbReference type="Proteomes" id="UP000177885">
    <property type="component" value="Unassembled WGS sequence"/>
</dbReference>
<dbReference type="Gene3D" id="1.10.3730.20">
    <property type="match status" value="1"/>
</dbReference>